<reference evidence="1" key="1">
    <citation type="journal article" date="2015" name="Nature">
        <title>Complex archaea that bridge the gap between prokaryotes and eukaryotes.</title>
        <authorList>
            <person name="Spang A."/>
            <person name="Saw J.H."/>
            <person name="Jorgensen S.L."/>
            <person name="Zaremba-Niedzwiedzka K."/>
            <person name="Martijn J."/>
            <person name="Lind A.E."/>
            <person name="van Eijk R."/>
            <person name="Schleper C."/>
            <person name="Guy L."/>
            <person name="Ettema T.J."/>
        </authorList>
    </citation>
    <scope>NUCLEOTIDE SEQUENCE</scope>
</reference>
<comment type="caution">
    <text evidence="1">The sequence shown here is derived from an EMBL/GenBank/DDBJ whole genome shotgun (WGS) entry which is preliminary data.</text>
</comment>
<evidence type="ECO:0000313" key="1">
    <source>
        <dbReference type="EMBL" id="KKM21249.1"/>
    </source>
</evidence>
<dbReference type="EMBL" id="LAZR01013589">
    <property type="protein sequence ID" value="KKM21249.1"/>
    <property type="molecule type" value="Genomic_DNA"/>
</dbReference>
<proteinExistence type="predicted"/>
<accession>A0A0F9IN61</accession>
<organism evidence="1">
    <name type="scientific">marine sediment metagenome</name>
    <dbReference type="NCBI Taxonomy" id="412755"/>
    <lineage>
        <taxon>unclassified sequences</taxon>
        <taxon>metagenomes</taxon>
        <taxon>ecological metagenomes</taxon>
    </lineage>
</organism>
<sequence>MSNCNCAYCKGRIREERFREADEAMKKMREFLKQAKFRPILQNMYREELK</sequence>
<dbReference type="AlphaFoldDB" id="A0A0F9IN61"/>
<gene>
    <name evidence="1" type="ORF">LCGC14_1637270</name>
</gene>
<protein>
    <submittedName>
        <fullName evidence="1">Uncharacterized protein</fullName>
    </submittedName>
</protein>
<name>A0A0F9IN61_9ZZZZ</name>